<dbReference type="AlphaFoldDB" id="A0AAN4Z0N0"/>
<reference evidence="3" key="1">
    <citation type="submission" date="2022-10" db="EMBL/GenBank/DDBJ databases">
        <title>Genome assembly of Pristionchus species.</title>
        <authorList>
            <person name="Yoshida K."/>
            <person name="Sommer R.J."/>
        </authorList>
    </citation>
    <scope>NUCLEOTIDE SEQUENCE [LARGE SCALE GENOMIC DNA]</scope>
    <source>
        <strain evidence="3">RS5460</strain>
    </source>
</reference>
<feature type="non-terminal residue" evidence="2">
    <location>
        <position position="1"/>
    </location>
</feature>
<dbReference type="EMBL" id="BTRK01000001">
    <property type="protein sequence ID" value="GMR31853.1"/>
    <property type="molecule type" value="Genomic_DNA"/>
</dbReference>
<evidence type="ECO:0000313" key="2">
    <source>
        <dbReference type="EMBL" id="GMR31853.1"/>
    </source>
</evidence>
<sequence length="827" mass="94182">EMESSSSDMRKIKQEPLDEHEEIHCDRSDPLPAPMNYPMDPDFKMDLDTAQDNSPYVDQPLADENNGGMNFIENAPIYDPATVKSESIDVDALMEEYLNDFPEIPEDIMRGITEKMKEDPDLLLNVGEDPENGEVIFYDHLINAMDSTPFEDERQKESVATLYDIIKRKSAARRVAMEERKEKEKERKEREEMEKMMKNRARIVKKTKKRGGRKPMSVKEASETTRTLKQLKLHAASPVEEEGEARKGRRMKKMPYDPPFDASCSERKRKNPTGLPLSSDEYALSSTSHPLSRNLFNEEPMDQWQNNPSTVPFVPLPIPPSLPQYPSGPLMCRPSMEDVQKEKKVSSHSHLDIQKSTPYTRPVDPRRRPETGQIMMGRGGGVPSTMTTTMECFDPRRVQKKSIESNFSPNPPDDDGLPRLVCGPIPREVSLEEITYQFQSSLDSASRYMFTRFEGCTYMWLRLTDNQQAFHLLQKKPIRMGSYSAAVYKPGSVMVDVNKQIGNFYLLTALQKHGSVIGLEKMEGLKWKATFLEEIDAQRVCKLKKDEDGLLTFFFSPIQTHSRGQKLATGWNASTGCGGERVDSPASPPRLDPRSMASTTPGGSRPLVSRPVIIPERRVEEKEEKRLVPLPQPVQQLMMVRTTVESRMERKMGEELALFPIINEDDVKECIVGMQRQSNHLVLGPFSMGMDEESTRRMMHINGEIGVRVIGQFVYLFIGEEATNEARMNWWRIHNSKVTQGIMITSKGVPRSMIVKGSSLYSTHESIKRYFETNYGTVVSVSHREDHNGKIFAVNFFSRKEAANAWNSKLHFSTVHGETFLLCEVVS</sequence>
<feature type="region of interest" description="Disordered" evidence="1">
    <location>
        <begin position="573"/>
        <end position="608"/>
    </location>
</feature>
<feature type="compositionally biased region" description="Basic and acidic residues" evidence="1">
    <location>
        <begin position="175"/>
        <end position="197"/>
    </location>
</feature>
<feature type="region of interest" description="Disordered" evidence="1">
    <location>
        <begin position="345"/>
        <end position="387"/>
    </location>
</feature>
<feature type="region of interest" description="Disordered" evidence="1">
    <location>
        <begin position="173"/>
        <end position="286"/>
    </location>
</feature>
<evidence type="ECO:0000313" key="3">
    <source>
        <dbReference type="Proteomes" id="UP001328107"/>
    </source>
</evidence>
<dbReference type="Proteomes" id="UP001328107">
    <property type="component" value="Unassembled WGS sequence"/>
</dbReference>
<feature type="compositionally biased region" description="Basic residues" evidence="1">
    <location>
        <begin position="198"/>
        <end position="213"/>
    </location>
</feature>
<feature type="compositionally biased region" description="Basic and acidic residues" evidence="1">
    <location>
        <begin position="8"/>
        <end position="29"/>
    </location>
</feature>
<feature type="region of interest" description="Disordered" evidence="1">
    <location>
        <begin position="1"/>
        <end position="57"/>
    </location>
</feature>
<comment type="caution">
    <text evidence="2">The sequence shown here is derived from an EMBL/GenBank/DDBJ whole genome shotgun (WGS) entry which is preliminary data.</text>
</comment>
<accession>A0AAN4Z0N0</accession>
<name>A0AAN4Z0N0_9BILA</name>
<evidence type="ECO:0000256" key="1">
    <source>
        <dbReference type="SAM" id="MobiDB-lite"/>
    </source>
</evidence>
<protein>
    <submittedName>
        <fullName evidence="2">Uncharacterized protein</fullName>
    </submittedName>
</protein>
<gene>
    <name evidence="2" type="ORF">PMAYCL1PPCAC_02048</name>
</gene>
<proteinExistence type="predicted"/>
<keyword evidence="3" id="KW-1185">Reference proteome</keyword>
<organism evidence="2 3">
    <name type="scientific">Pristionchus mayeri</name>
    <dbReference type="NCBI Taxonomy" id="1317129"/>
    <lineage>
        <taxon>Eukaryota</taxon>
        <taxon>Metazoa</taxon>
        <taxon>Ecdysozoa</taxon>
        <taxon>Nematoda</taxon>
        <taxon>Chromadorea</taxon>
        <taxon>Rhabditida</taxon>
        <taxon>Rhabditina</taxon>
        <taxon>Diplogasteromorpha</taxon>
        <taxon>Diplogasteroidea</taxon>
        <taxon>Neodiplogasteridae</taxon>
        <taxon>Pristionchus</taxon>
    </lineage>
</organism>